<name>A0A561SFK7_9ACTN</name>
<comment type="caution">
    <text evidence="1">The sequence shown here is derived from an EMBL/GenBank/DDBJ whole genome shotgun (WGS) entry which is preliminary data.</text>
</comment>
<dbReference type="AlphaFoldDB" id="A0A561SFK7"/>
<dbReference type="EMBL" id="VIWT01000005">
    <property type="protein sequence ID" value="TWF73665.1"/>
    <property type="molecule type" value="Genomic_DNA"/>
</dbReference>
<organism evidence="1 2">
    <name type="scientific">Kitasatospora viridis</name>
    <dbReference type="NCBI Taxonomy" id="281105"/>
    <lineage>
        <taxon>Bacteria</taxon>
        <taxon>Bacillati</taxon>
        <taxon>Actinomycetota</taxon>
        <taxon>Actinomycetes</taxon>
        <taxon>Kitasatosporales</taxon>
        <taxon>Streptomycetaceae</taxon>
        <taxon>Kitasatospora</taxon>
    </lineage>
</organism>
<keyword evidence="2" id="KW-1185">Reference proteome</keyword>
<reference evidence="1 2" key="1">
    <citation type="submission" date="2019-06" db="EMBL/GenBank/DDBJ databases">
        <title>Sequencing the genomes of 1000 actinobacteria strains.</title>
        <authorList>
            <person name="Klenk H.-P."/>
        </authorList>
    </citation>
    <scope>NUCLEOTIDE SEQUENCE [LARGE SCALE GENOMIC DNA]</scope>
    <source>
        <strain evidence="1 2">DSM 44826</strain>
    </source>
</reference>
<accession>A0A561SFK7</accession>
<protein>
    <submittedName>
        <fullName evidence="1">Uncharacterized protein</fullName>
    </submittedName>
</protein>
<evidence type="ECO:0000313" key="2">
    <source>
        <dbReference type="Proteomes" id="UP000317940"/>
    </source>
</evidence>
<proteinExistence type="predicted"/>
<evidence type="ECO:0000313" key="1">
    <source>
        <dbReference type="EMBL" id="TWF73665.1"/>
    </source>
</evidence>
<sequence>MTAMPPAAEPEPVPVVVELTGVTFPAAFPCLPEALAALWRAMQVLPLGDLQHDWFGYYLTRENAADHVARALARDGDLALSFVLPGSSQQHLLRVWCAPSVEP</sequence>
<dbReference type="Proteomes" id="UP000317940">
    <property type="component" value="Unassembled WGS sequence"/>
</dbReference>
<gene>
    <name evidence="1" type="ORF">FHX73_15281</name>
</gene>